<dbReference type="EMBL" id="JALHLE010000043">
    <property type="protein sequence ID" value="MCJ2180808.1"/>
    <property type="molecule type" value="Genomic_DNA"/>
</dbReference>
<gene>
    <name evidence="2" type="ORF">MTR64_19730</name>
</gene>
<feature type="domain" description="TNase-like" evidence="1">
    <location>
        <begin position="26"/>
        <end position="68"/>
    </location>
</feature>
<evidence type="ECO:0000313" key="2">
    <source>
        <dbReference type="EMBL" id="MCJ2180808.1"/>
    </source>
</evidence>
<organism evidence="2 3">
    <name type="scientific">Novosphingobium album</name>
    <name type="common">ex Hu et al. 2023</name>
    <dbReference type="NCBI Taxonomy" id="2930093"/>
    <lineage>
        <taxon>Bacteria</taxon>
        <taxon>Pseudomonadati</taxon>
        <taxon>Pseudomonadota</taxon>
        <taxon>Alphaproteobacteria</taxon>
        <taxon>Sphingomonadales</taxon>
        <taxon>Sphingomonadaceae</taxon>
        <taxon>Novosphingobium</taxon>
    </lineage>
</organism>
<dbReference type="InterPro" id="IPR035437">
    <property type="entry name" value="SNase_OB-fold_sf"/>
</dbReference>
<accession>A0ABT0B716</accession>
<protein>
    <submittedName>
        <fullName evidence="2">Thermonuclease family protein</fullName>
    </submittedName>
</protein>
<comment type="caution">
    <text evidence="2">The sequence shown here is derived from an EMBL/GenBank/DDBJ whole genome shotgun (WGS) entry which is preliminary data.</text>
</comment>
<dbReference type="InterPro" id="IPR016071">
    <property type="entry name" value="Staphylococal_nuclease_OB-fold"/>
</dbReference>
<dbReference type="SUPFAM" id="SSF50199">
    <property type="entry name" value="Staphylococcal nuclease"/>
    <property type="match status" value="1"/>
</dbReference>
<name>A0ABT0B716_9SPHN</name>
<keyword evidence="3" id="KW-1185">Reference proteome</keyword>
<proteinExistence type="predicted"/>
<reference evidence="2" key="1">
    <citation type="submission" date="2022-03" db="EMBL/GenBank/DDBJ databases">
        <title>Identification of a novel bacterium isolated from mangrove sediments.</title>
        <authorList>
            <person name="Pan X."/>
        </authorList>
    </citation>
    <scope>NUCLEOTIDE SEQUENCE</scope>
    <source>
        <strain evidence="2">B2580</strain>
    </source>
</reference>
<dbReference type="Pfam" id="PF00565">
    <property type="entry name" value="SNase"/>
    <property type="match status" value="1"/>
</dbReference>
<sequence>MHVHDGDTIRCGTEKIRIENIDALNAFLRRGPVRVSRSGTDRYGRTLARLSVNGQDAGAFLISRGLAHEWR</sequence>
<dbReference type="Gene3D" id="2.40.50.90">
    <property type="match status" value="1"/>
</dbReference>
<evidence type="ECO:0000259" key="1">
    <source>
        <dbReference type="Pfam" id="PF00565"/>
    </source>
</evidence>
<evidence type="ECO:0000313" key="3">
    <source>
        <dbReference type="Proteomes" id="UP001162880"/>
    </source>
</evidence>
<dbReference type="Proteomes" id="UP001162880">
    <property type="component" value="Unassembled WGS sequence"/>
</dbReference>